<feature type="region of interest" description="Disordered" evidence="1">
    <location>
        <begin position="338"/>
        <end position="357"/>
    </location>
</feature>
<feature type="compositionally biased region" description="Polar residues" evidence="1">
    <location>
        <begin position="112"/>
        <end position="126"/>
    </location>
</feature>
<reference evidence="3" key="1">
    <citation type="submission" date="2020-05" db="UniProtKB">
        <authorList>
            <consortium name="EnsemblMetazoa"/>
        </authorList>
    </citation>
    <scope>IDENTIFICATION</scope>
    <source>
        <strain evidence="3">Aabys</strain>
    </source>
</reference>
<dbReference type="KEGG" id="mde:105261698"/>
<dbReference type="AlphaFoldDB" id="A0A1I8NJR1"/>
<dbReference type="Gene3D" id="3.40.1800.20">
    <property type="match status" value="1"/>
</dbReference>
<name>A0A1I8NJR1_MUSDO</name>
<feature type="region of interest" description="Disordered" evidence="1">
    <location>
        <begin position="163"/>
        <end position="195"/>
    </location>
</feature>
<evidence type="ECO:0000259" key="2">
    <source>
        <dbReference type="SMART" id="SM00868"/>
    </source>
</evidence>
<dbReference type="EnsemblMetazoa" id="MDOA016269-RA">
    <property type="protein sequence ID" value="MDOA016269-PA"/>
    <property type="gene ID" value="MDOA016269"/>
</dbReference>
<feature type="domain" description="ZAD" evidence="2">
    <location>
        <begin position="6"/>
        <end position="82"/>
    </location>
</feature>
<dbReference type="VEuPathDB" id="VectorBase:MDOA016269"/>
<dbReference type="SMART" id="SM00868">
    <property type="entry name" value="zf-AD"/>
    <property type="match status" value="1"/>
</dbReference>
<evidence type="ECO:0000313" key="3">
    <source>
        <dbReference type="EnsemblMetazoa" id="MDOA016269-PA"/>
    </source>
</evidence>
<dbReference type="RefSeq" id="XP_011291645.2">
    <property type="nucleotide sequence ID" value="XM_011293343.3"/>
</dbReference>
<feature type="compositionally biased region" description="Polar residues" evidence="1">
    <location>
        <begin position="171"/>
        <end position="195"/>
    </location>
</feature>
<protein>
    <recommendedName>
        <fullName evidence="2">ZAD domain-containing protein</fullName>
    </recommendedName>
</protein>
<feature type="compositionally biased region" description="Polar residues" evidence="1">
    <location>
        <begin position="274"/>
        <end position="296"/>
    </location>
</feature>
<accession>A0A1I8NJR1</accession>
<dbReference type="GO" id="GO:0005634">
    <property type="term" value="C:nucleus"/>
    <property type="evidence" value="ECO:0007669"/>
    <property type="project" value="InterPro"/>
</dbReference>
<dbReference type="InterPro" id="IPR012934">
    <property type="entry name" value="Znf_AD"/>
</dbReference>
<gene>
    <name evidence="3" type="primary">105261698</name>
</gene>
<feature type="compositionally biased region" description="Polar residues" evidence="1">
    <location>
        <begin position="305"/>
        <end position="320"/>
    </location>
</feature>
<evidence type="ECO:0000256" key="1">
    <source>
        <dbReference type="SAM" id="MobiDB-lite"/>
    </source>
</evidence>
<feature type="region of interest" description="Disordered" evidence="1">
    <location>
        <begin position="103"/>
        <end position="126"/>
    </location>
</feature>
<dbReference type="GO" id="GO:0008270">
    <property type="term" value="F:zinc ion binding"/>
    <property type="evidence" value="ECO:0007669"/>
    <property type="project" value="InterPro"/>
</dbReference>
<sequence>MTQARHCRLCSEACSVYYTLLDPKGNNNKKFQILQNYFEEKFLNAERRQNLTVICLNCWQPVRDFNKFKESLLLLDATFDEAQKIKLIKKEEKLPDDLKLHIKKEPDENHPPNDQQKPQVVDENSNNEYSKESLITKLTSVPLYEEDSSLLDESLEDFEISLSDAKKEPNENQSGKDLNNSKAMESKQTAKSKESNVANNISMQSLDLDESLEDFEFSFCNDAPVKVEKIDNDDKKNVALQMISIPAEKENLKLLEDSLEDFNISLCDVKNEANENQPPNLHLDTPQTNEATSVIKNSPDRKSPSDPQTLSQNPNEMNQSVDDFDISFTELESIDIQFSSDDDASLPDSVDTATSESQMTYDDKISERLKVRHNWDKCHLEALRQRLEEADDDDKPSLRIEIEKVMDAVRERRRRLRKNNRRNRRLKRLKERKRCRHYD</sequence>
<proteinExistence type="predicted"/>
<dbReference type="VEuPathDB" id="VectorBase:MDOMA2_017953"/>
<organism evidence="3">
    <name type="scientific">Musca domestica</name>
    <name type="common">House fly</name>
    <dbReference type="NCBI Taxonomy" id="7370"/>
    <lineage>
        <taxon>Eukaryota</taxon>
        <taxon>Metazoa</taxon>
        <taxon>Ecdysozoa</taxon>
        <taxon>Arthropoda</taxon>
        <taxon>Hexapoda</taxon>
        <taxon>Insecta</taxon>
        <taxon>Pterygota</taxon>
        <taxon>Neoptera</taxon>
        <taxon>Endopterygota</taxon>
        <taxon>Diptera</taxon>
        <taxon>Brachycera</taxon>
        <taxon>Muscomorpha</taxon>
        <taxon>Muscoidea</taxon>
        <taxon>Muscidae</taxon>
        <taxon>Musca</taxon>
    </lineage>
</organism>
<feature type="region of interest" description="Disordered" evidence="1">
    <location>
        <begin position="273"/>
        <end position="320"/>
    </location>
</feature>